<dbReference type="Pfam" id="PF14206">
    <property type="entry name" value="Cys_rich_CPCC"/>
    <property type="match status" value="1"/>
</dbReference>
<dbReference type="InterPro" id="IPR025983">
    <property type="entry name" value="Cys_rich_CPCC"/>
</dbReference>
<dbReference type="Proteomes" id="UP000236178">
    <property type="component" value="Unassembled WGS sequence"/>
</dbReference>
<feature type="domain" description="Cysteine-rich CPCC" evidence="2">
    <location>
        <begin position="24"/>
        <end position="98"/>
    </location>
</feature>
<evidence type="ECO:0000313" key="3">
    <source>
        <dbReference type="EMBL" id="PKT68635.1"/>
    </source>
</evidence>
<proteinExistence type="predicted"/>
<name>A0A2I0SFE4_9ACTN</name>
<accession>A0A2I0SFE4</accession>
<dbReference type="AlphaFoldDB" id="A0A2I0SFE4"/>
<dbReference type="OrthoDB" id="1456570at2"/>
<comment type="caution">
    <text evidence="3">The sequence shown here is derived from an EMBL/GenBank/DDBJ whole genome shotgun (WGS) entry which is preliminary data.</text>
</comment>
<keyword evidence="4" id="KW-1185">Reference proteome</keyword>
<evidence type="ECO:0000256" key="1">
    <source>
        <dbReference type="SAM" id="MobiDB-lite"/>
    </source>
</evidence>
<protein>
    <recommendedName>
        <fullName evidence="2">Cysteine-rich CPCC domain-containing protein</fullName>
    </recommendedName>
</protein>
<sequence>MVSAHQDADVTFMMVRGSAEHGPYRCPCCGFITLAERGAYEICTVCRWEDDGQDEHDAGDVHGGPNRGLSLRQARRNFDEFGACDERGVQFSRPPLPEQHPDSGTPYGIGTLYSGT</sequence>
<dbReference type="EMBL" id="PJOS01000102">
    <property type="protein sequence ID" value="PKT68635.1"/>
    <property type="molecule type" value="Genomic_DNA"/>
</dbReference>
<evidence type="ECO:0000259" key="2">
    <source>
        <dbReference type="Pfam" id="PF14206"/>
    </source>
</evidence>
<reference evidence="3 4" key="1">
    <citation type="submission" date="2017-12" db="EMBL/GenBank/DDBJ databases">
        <title>Streptomyces populusis sp. nov., a novel endophytic actinobacterium isolated from stems of Populus adenopoda Maxim.</title>
        <authorList>
            <person name="Wang Z."/>
        </authorList>
    </citation>
    <scope>NUCLEOTIDE SEQUENCE [LARGE SCALE GENOMIC DNA]</scope>
    <source>
        <strain evidence="3 4">A249</strain>
    </source>
</reference>
<gene>
    <name evidence="3" type="ORF">CW362_33890</name>
</gene>
<feature type="region of interest" description="Disordered" evidence="1">
    <location>
        <begin position="89"/>
        <end position="116"/>
    </location>
</feature>
<organism evidence="3 4">
    <name type="scientific">Streptomyces populi</name>
    <dbReference type="NCBI Taxonomy" id="2058924"/>
    <lineage>
        <taxon>Bacteria</taxon>
        <taxon>Bacillati</taxon>
        <taxon>Actinomycetota</taxon>
        <taxon>Actinomycetes</taxon>
        <taxon>Kitasatosporales</taxon>
        <taxon>Streptomycetaceae</taxon>
        <taxon>Streptomyces</taxon>
    </lineage>
</organism>
<evidence type="ECO:0000313" key="4">
    <source>
        <dbReference type="Proteomes" id="UP000236178"/>
    </source>
</evidence>